<evidence type="ECO:0000259" key="7">
    <source>
        <dbReference type="PROSITE" id="PS50090"/>
    </source>
</evidence>
<evidence type="ECO:0000259" key="9">
    <source>
        <dbReference type="PROSITE" id="PS51294"/>
    </source>
</evidence>
<name>A0A9R1WN96_LACSA</name>
<evidence type="ECO:0000313" key="10">
    <source>
        <dbReference type="EMBL" id="KAJ0185755.1"/>
    </source>
</evidence>
<protein>
    <recommendedName>
        <fullName evidence="12">HTH myb-type domain-containing protein</fullName>
    </recommendedName>
</protein>
<dbReference type="InterPro" id="IPR001005">
    <property type="entry name" value="SANT/Myb"/>
</dbReference>
<dbReference type="GO" id="GO:0003677">
    <property type="term" value="F:DNA binding"/>
    <property type="evidence" value="ECO:0007669"/>
    <property type="project" value="UniProtKB-KW"/>
</dbReference>
<evidence type="ECO:0000259" key="8">
    <source>
        <dbReference type="PROSITE" id="PS51293"/>
    </source>
</evidence>
<evidence type="ECO:0000313" key="11">
    <source>
        <dbReference type="Proteomes" id="UP000235145"/>
    </source>
</evidence>
<dbReference type="NCBIfam" id="TIGR01557">
    <property type="entry name" value="myb_SHAQKYF"/>
    <property type="match status" value="1"/>
</dbReference>
<dbReference type="SUPFAM" id="SSF46689">
    <property type="entry name" value="Homeodomain-like"/>
    <property type="match status" value="1"/>
</dbReference>
<feature type="compositionally biased region" description="Low complexity" evidence="6">
    <location>
        <begin position="82"/>
        <end position="99"/>
    </location>
</feature>
<sequence length="361" mass="39739">MLLWGSDACNHSPTSIHKASHIISSPFLSPSSSFTAKPPKIHTLITPEHTHTTITCITENHLTFYFNPMGMALPNIGSLSTPTAAVAPPSTNSSSSSVDDASKKIRKPYTITKSRESWTEPEHDKFLEALQLFDRDWKKIEAFIGSKTVIQIRSHAQKYFLKVQKSGTNEHLPPPRPKRKAAHPYPQKAAKNPPVLSNVTSSFQSSEFLQTNPSTLVKNTTMETGSLSHIAKDDIVSGGQGQPIAASVNYSSSNESAPKTRTTSETHEQRIHGLPSRVLPDFAQVYGFIGSVFDPNTAGHLHRLKKMDPIDVETVLLLMRNLSINLTSPDFEDHRKLLSSYEVDSDKENSDDAVDALLDCG</sequence>
<feature type="region of interest" description="Disordered" evidence="6">
    <location>
        <begin position="82"/>
        <end position="101"/>
    </location>
</feature>
<dbReference type="InterPro" id="IPR009057">
    <property type="entry name" value="Homeodomain-like_sf"/>
</dbReference>
<feature type="domain" description="HTH myb-type" evidence="9">
    <location>
        <begin position="110"/>
        <end position="164"/>
    </location>
</feature>
<keyword evidence="3" id="KW-0238">DNA-binding</keyword>
<dbReference type="PROSITE" id="PS50090">
    <property type="entry name" value="MYB_LIKE"/>
    <property type="match status" value="1"/>
</dbReference>
<dbReference type="PROSITE" id="PS51294">
    <property type="entry name" value="HTH_MYB"/>
    <property type="match status" value="1"/>
</dbReference>
<evidence type="ECO:0000256" key="2">
    <source>
        <dbReference type="ARBA" id="ARBA00023015"/>
    </source>
</evidence>
<evidence type="ECO:0000256" key="6">
    <source>
        <dbReference type="SAM" id="MobiDB-lite"/>
    </source>
</evidence>
<dbReference type="Gene3D" id="1.10.10.60">
    <property type="entry name" value="Homeodomain-like"/>
    <property type="match status" value="1"/>
</dbReference>
<dbReference type="PANTHER" id="PTHR12802:SF103">
    <property type="entry name" value="PROTEIN REVEILLE 6"/>
    <property type="match status" value="1"/>
</dbReference>
<feature type="domain" description="Myb-like" evidence="7">
    <location>
        <begin position="110"/>
        <end position="160"/>
    </location>
</feature>
<organism evidence="10 11">
    <name type="scientific">Lactuca sativa</name>
    <name type="common">Garden lettuce</name>
    <dbReference type="NCBI Taxonomy" id="4236"/>
    <lineage>
        <taxon>Eukaryota</taxon>
        <taxon>Viridiplantae</taxon>
        <taxon>Streptophyta</taxon>
        <taxon>Embryophyta</taxon>
        <taxon>Tracheophyta</taxon>
        <taxon>Spermatophyta</taxon>
        <taxon>Magnoliopsida</taxon>
        <taxon>eudicotyledons</taxon>
        <taxon>Gunneridae</taxon>
        <taxon>Pentapetalae</taxon>
        <taxon>asterids</taxon>
        <taxon>campanulids</taxon>
        <taxon>Asterales</taxon>
        <taxon>Asteraceae</taxon>
        <taxon>Cichorioideae</taxon>
        <taxon>Cichorieae</taxon>
        <taxon>Lactucinae</taxon>
        <taxon>Lactuca</taxon>
    </lineage>
</organism>
<feature type="region of interest" description="Disordered" evidence="6">
    <location>
        <begin position="243"/>
        <end position="272"/>
    </location>
</feature>
<feature type="region of interest" description="Disordered" evidence="6">
    <location>
        <begin position="164"/>
        <end position="196"/>
    </location>
</feature>
<comment type="caution">
    <text evidence="10">The sequence shown here is derived from an EMBL/GenBank/DDBJ whole genome shotgun (WGS) entry which is preliminary data.</text>
</comment>
<evidence type="ECO:0000256" key="3">
    <source>
        <dbReference type="ARBA" id="ARBA00023125"/>
    </source>
</evidence>
<feature type="domain" description="SANT" evidence="8">
    <location>
        <begin position="113"/>
        <end position="164"/>
    </location>
</feature>
<evidence type="ECO:0000256" key="4">
    <source>
        <dbReference type="ARBA" id="ARBA00023163"/>
    </source>
</evidence>
<dbReference type="Proteomes" id="UP000235145">
    <property type="component" value="Unassembled WGS sequence"/>
</dbReference>
<reference evidence="10 11" key="1">
    <citation type="journal article" date="2017" name="Nat. Commun.">
        <title>Genome assembly with in vitro proximity ligation data and whole-genome triplication in lettuce.</title>
        <authorList>
            <person name="Reyes-Chin-Wo S."/>
            <person name="Wang Z."/>
            <person name="Yang X."/>
            <person name="Kozik A."/>
            <person name="Arikit S."/>
            <person name="Song C."/>
            <person name="Xia L."/>
            <person name="Froenicke L."/>
            <person name="Lavelle D.O."/>
            <person name="Truco M.J."/>
            <person name="Xia R."/>
            <person name="Zhu S."/>
            <person name="Xu C."/>
            <person name="Xu H."/>
            <person name="Xu X."/>
            <person name="Cox K."/>
            <person name="Korf I."/>
            <person name="Meyers B.C."/>
            <person name="Michelmore R.W."/>
        </authorList>
    </citation>
    <scope>NUCLEOTIDE SEQUENCE [LARGE SCALE GENOMIC DNA]</scope>
    <source>
        <strain evidence="11">cv. Salinas</strain>
        <tissue evidence="10">Seedlings</tissue>
    </source>
</reference>
<proteinExistence type="predicted"/>
<keyword evidence="5" id="KW-0539">Nucleus</keyword>
<evidence type="ECO:0000256" key="1">
    <source>
        <dbReference type="ARBA" id="ARBA00004123"/>
    </source>
</evidence>
<dbReference type="FunFam" id="1.10.10.60:FF:000023">
    <property type="entry name" value="protein REVEILLE 6 isoform X1"/>
    <property type="match status" value="1"/>
</dbReference>
<evidence type="ECO:0000256" key="5">
    <source>
        <dbReference type="ARBA" id="ARBA00023242"/>
    </source>
</evidence>
<dbReference type="InterPro" id="IPR006447">
    <property type="entry name" value="Myb_dom_plants"/>
</dbReference>
<dbReference type="Pfam" id="PF00249">
    <property type="entry name" value="Myb_DNA-binding"/>
    <property type="match status" value="1"/>
</dbReference>
<keyword evidence="11" id="KW-1185">Reference proteome</keyword>
<keyword evidence="2" id="KW-0805">Transcription regulation</keyword>
<feature type="compositionally biased region" description="Polar residues" evidence="6">
    <location>
        <begin position="248"/>
        <end position="261"/>
    </location>
</feature>
<dbReference type="Pfam" id="PF24904">
    <property type="entry name" value="RVE6"/>
    <property type="match status" value="1"/>
</dbReference>
<keyword evidence="4" id="KW-0804">Transcription</keyword>
<feature type="compositionally biased region" description="Basic and acidic residues" evidence="6">
    <location>
        <begin position="262"/>
        <end position="271"/>
    </location>
</feature>
<dbReference type="PANTHER" id="PTHR12802">
    <property type="entry name" value="SWI/SNF COMPLEX-RELATED"/>
    <property type="match status" value="1"/>
</dbReference>
<evidence type="ECO:0008006" key="12">
    <source>
        <dbReference type="Google" id="ProtNLM"/>
    </source>
</evidence>
<dbReference type="InterPro" id="IPR017884">
    <property type="entry name" value="SANT_dom"/>
</dbReference>
<dbReference type="AlphaFoldDB" id="A0A9R1WN96"/>
<dbReference type="PROSITE" id="PS51293">
    <property type="entry name" value="SANT"/>
    <property type="match status" value="1"/>
</dbReference>
<dbReference type="SMART" id="SM00717">
    <property type="entry name" value="SANT"/>
    <property type="match status" value="1"/>
</dbReference>
<dbReference type="GO" id="GO:0010468">
    <property type="term" value="P:regulation of gene expression"/>
    <property type="evidence" value="ECO:0007669"/>
    <property type="project" value="UniProtKB-ARBA"/>
</dbReference>
<dbReference type="CDD" id="cd00167">
    <property type="entry name" value="SANT"/>
    <property type="match status" value="1"/>
</dbReference>
<gene>
    <name evidence="10" type="ORF">LSAT_V11C900479710</name>
</gene>
<accession>A0A9R1WN96</accession>
<dbReference type="GO" id="GO:0005634">
    <property type="term" value="C:nucleus"/>
    <property type="evidence" value="ECO:0007669"/>
    <property type="project" value="UniProtKB-SubCell"/>
</dbReference>
<dbReference type="EMBL" id="NBSK02000009">
    <property type="protein sequence ID" value="KAJ0185755.1"/>
    <property type="molecule type" value="Genomic_DNA"/>
</dbReference>
<comment type="subcellular location">
    <subcellularLocation>
        <location evidence="1">Nucleus</location>
    </subcellularLocation>
</comment>
<dbReference type="InterPro" id="IPR017930">
    <property type="entry name" value="Myb_dom"/>
</dbReference>